<dbReference type="GO" id="GO:0003677">
    <property type="term" value="F:DNA binding"/>
    <property type="evidence" value="ECO:0007669"/>
    <property type="project" value="UniProtKB-KW"/>
</dbReference>
<dbReference type="FunFam" id="3.40.1360.10:FF:000002">
    <property type="entry name" value="DNA primase"/>
    <property type="match status" value="1"/>
</dbReference>
<keyword evidence="3" id="KW-0639">Primosome</keyword>
<evidence type="ECO:0000256" key="10">
    <source>
        <dbReference type="ARBA" id="ARBA00022842"/>
    </source>
</evidence>
<dbReference type="GO" id="GO:0005737">
    <property type="term" value="C:cytoplasm"/>
    <property type="evidence" value="ECO:0007669"/>
    <property type="project" value="TreeGrafter"/>
</dbReference>
<accession>A0A1J5RQY1</accession>
<dbReference type="EMBL" id="MLJW01000115">
    <property type="protein sequence ID" value="OIQ98704.1"/>
    <property type="molecule type" value="Genomic_DNA"/>
</dbReference>
<evidence type="ECO:0000256" key="3">
    <source>
        <dbReference type="ARBA" id="ARBA00022515"/>
    </source>
</evidence>
<dbReference type="GO" id="GO:0006269">
    <property type="term" value="P:DNA replication, synthesis of primer"/>
    <property type="evidence" value="ECO:0007669"/>
    <property type="project" value="UniProtKB-KW"/>
</dbReference>
<gene>
    <name evidence="14" type="primary">dnaG_6</name>
    <name evidence="14" type="ORF">GALL_192040</name>
</gene>
<dbReference type="InterPro" id="IPR030846">
    <property type="entry name" value="DnaG_bac"/>
</dbReference>
<reference evidence="14" key="1">
    <citation type="submission" date="2016-10" db="EMBL/GenBank/DDBJ databases">
        <title>Sequence of Gallionella enrichment culture.</title>
        <authorList>
            <person name="Poehlein A."/>
            <person name="Muehling M."/>
            <person name="Daniel R."/>
        </authorList>
    </citation>
    <scope>NUCLEOTIDE SEQUENCE</scope>
</reference>
<evidence type="ECO:0000256" key="5">
    <source>
        <dbReference type="ARBA" id="ARBA00022695"/>
    </source>
</evidence>
<dbReference type="SUPFAM" id="SSF57783">
    <property type="entry name" value="Zinc beta-ribbon"/>
    <property type="match status" value="1"/>
</dbReference>
<dbReference type="InterPro" id="IPR002694">
    <property type="entry name" value="Znf_CHC2"/>
</dbReference>
<keyword evidence="7" id="KW-0479">Metal-binding</keyword>
<evidence type="ECO:0000256" key="12">
    <source>
        <dbReference type="ARBA" id="ARBA00023163"/>
    </source>
</evidence>
<dbReference type="Gene3D" id="3.90.980.10">
    <property type="entry name" value="DNA primase, catalytic core, N-terminal domain"/>
    <property type="match status" value="1"/>
</dbReference>
<dbReference type="Gene3D" id="1.10.860.10">
    <property type="entry name" value="DNAb Helicase, Chain A"/>
    <property type="match status" value="1"/>
</dbReference>
<evidence type="ECO:0000256" key="7">
    <source>
        <dbReference type="ARBA" id="ARBA00022723"/>
    </source>
</evidence>
<keyword evidence="8" id="KW-0863">Zinc-finger</keyword>
<dbReference type="Pfam" id="PF08275">
    <property type="entry name" value="DNAG_N"/>
    <property type="match status" value="1"/>
</dbReference>
<dbReference type="InterPro" id="IPR013264">
    <property type="entry name" value="DNAG_N"/>
</dbReference>
<dbReference type="Pfam" id="PF13662">
    <property type="entry name" value="Toprim_4"/>
    <property type="match status" value="1"/>
</dbReference>
<keyword evidence="4 14" id="KW-0808">Transferase</keyword>
<keyword evidence="11" id="KW-0238">DNA-binding</keyword>
<dbReference type="Pfam" id="PF10410">
    <property type="entry name" value="DnaB_bind"/>
    <property type="match status" value="1"/>
</dbReference>
<dbReference type="PIRSF" id="PIRSF002811">
    <property type="entry name" value="DnaG"/>
    <property type="match status" value="1"/>
</dbReference>
<dbReference type="InterPro" id="IPR019475">
    <property type="entry name" value="DNA_primase_DnaB-bd"/>
</dbReference>
<evidence type="ECO:0000256" key="9">
    <source>
        <dbReference type="ARBA" id="ARBA00022833"/>
    </source>
</evidence>
<protein>
    <submittedName>
        <fullName evidence="14">DNA primase</fullName>
        <ecNumber evidence="14">2.7.7.-</ecNumber>
    </submittedName>
</protein>
<dbReference type="GO" id="GO:0008270">
    <property type="term" value="F:zinc ion binding"/>
    <property type="evidence" value="ECO:0007669"/>
    <property type="project" value="UniProtKB-KW"/>
</dbReference>
<dbReference type="GO" id="GO:1990077">
    <property type="term" value="C:primosome complex"/>
    <property type="evidence" value="ECO:0007669"/>
    <property type="project" value="UniProtKB-KW"/>
</dbReference>
<dbReference type="SUPFAM" id="SSF117023">
    <property type="entry name" value="DNA primase DnaG, C-terminal domain"/>
    <property type="match status" value="1"/>
</dbReference>
<dbReference type="Gene3D" id="3.40.1360.10">
    <property type="match status" value="1"/>
</dbReference>
<dbReference type="InterPro" id="IPR050219">
    <property type="entry name" value="DnaG_primase"/>
</dbReference>
<dbReference type="FunFam" id="3.90.580.10:FF:000001">
    <property type="entry name" value="DNA primase"/>
    <property type="match status" value="1"/>
</dbReference>
<dbReference type="HAMAP" id="MF_00974">
    <property type="entry name" value="DNA_primase_DnaG"/>
    <property type="match status" value="1"/>
</dbReference>
<keyword evidence="5 14" id="KW-0548">Nucleotidyltransferase</keyword>
<dbReference type="EC" id="2.7.7.-" evidence="14"/>
<dbReference type="InterPro" id="IPR016136">
    <property type="entry name" value="DNA_helicase_N/primase_C"/>
</dbReference>
<evidence type="ECO:0000256" key="1">
    <source>
        <dbReference type="ARBA" id="ARBA00001947"/>
    </source>
</evidence>
<evidence type="ECO:0000256" key="8">
    <source>
        <dbReference type="ARBA" id="ARBA00022771"/>
    </source>
</evidence>
<keyword evidence="10" id="KW-0460">Magnesium</keyword>
<feature type="domain" description="Toprim" evidence="13">
    <location>
        <begin position="250"/>
        <end position="332"/>
    </location>
</feature>
<dbReference type="GO" id="GO:0003899">
    <property type="term" value="F:DNA-directed RNA polymerase activity"/>
    <property type="evidence" value="ECO:0007669"/>
    <property type="project" value="InterPro"/>
</dbReference>
<evidence type="ECO:0000256" key="2">
    <source>
        <dbReference type="ARBA" id="ARBA00022478"/>
    </source>
</evidence>
<dbReference type="NCBIfam" id="TIGR01391">
    <property type="entry name" value="dnaG"/>
    <property type="match status" value="1"/>
</dbReference>
<organism evidence="14">
    <name type="scientific">mine drainage metagenome</name>
    <dbReference type="NCBI Taxonomy" id="410659"/>
    <lineage>
        <taxon>unclassified sequences</taxon>
        <taxon>metagenomes</taxon>
        <taxon>ecological metagenomes</taxon>
    </lineage>
</organism>
<dbReference type="PROSITE" id="PS50880">
    <property type="entry name" value="TOPRIM"/>
    <property type="match status" value="1"/>
</dbReference>
<dbReference type="InterPro" id="IPR034151">
    <property type="entry name" value="TOPRIM_DnaG_bac"/>
</dbReference>
<dbReference type="PANTHER" id="PTHR30313:SF2">
    <property type="entry name" value="DNA PRIMASE"/>
    <property type="match status" value="1"/>
</dbReference>
<dbReference type="InterPro" id="IPR006295">
    <property type="entry name" value="DNA_primase_DnaG"/>
</dbReference>
<dbReference type="SMART" id="SM00766">
    <property type="entry name" value="DnaG_DnaB_bind"/>
    <property type="match status" value="1"/>
</dbReference>
<sequence length="586" mass="64231">MIPDSFIQELLSRVDIVDVVERRVPLKKAGANYSACCPFHSEKTPSFTVSPAKQFYHCFGCGVHGSAIGFVMQYSGIGFIEAVEELAGGVGLQVPQQIETRRQEAAKKAPLTEFMARAAKFYREQLKVSPGAIDYLKGRGLSGEIAARFGLGYAPEGWQNLEQVFPDYPARELAECGLVIDNEQGRRYDRFRHRIMFPILDQRGNVIGFGGRVLDQGEPKYLNSPETPLFEKGRELYGLPQARQAIRDSDTVIVVEGYMDVVALAQHGIANAVATLGTATTPNHVHKLLRQAERVVFCFDGDSAGRKAAWRALEASLEQIADNKSAGFLFLPPEHDPDSFVREQGAAAFQQMAAQPTTLTEFLLRELRSRVDLASAEGRSRLVHEAKPYLVKIAAPLLRLQLTKQIAAASGFTQAEVEAQCGLKTLLPAGRQAPPRSAHRPQARSIEHRLLENVLRRPERAARLPLDLLAGDQPEGAALRAIADVIDHGALPAGGVGQLLEHFRGSEHETTLALFAGLLAAEEFDEAALEEEFSDCLERLRHTSLTRSIGELSHKERAGGLTAEERQQLAALLAQKTAAAAGRREK</sequence>
<proteinExistence type="inferred from homology"/>
<name>A0A1J5RQY1_9ZZZZ</name>
<dbReference type="FunFam" id="3.90.980.10:FF:000001">
    <property type="entry name" value="DNA primase"/>
    <property type="match status" value="1"/>
</dbReference>
<dbReference type="InterPro" id="IPR037068">
    <property type="entry name" value="DNA_primase_core_N_sf"/>
</dbReference>
<dbReference type="InterPro" id="IPR036977">
    <property type="entry name" value="DNA_primase_Znf_CHC2"/>
</dbReference>
<evidence type="ECO:0000259" key="13">
    <source>
        <dbReference type="PROSITE" id="PS50880"/>
    </source>
</evidence>
<dbReference type="SMART" id="SM00400">
    <property type="entry name" value="ZnF_CHCC"/>
    <property type="match status" value="1"/>
</dbReference>
<evidence type="ECO:0000313" key="14">
    <source>
        <dbReference type="EMBL" id="OIQ98704.1"/>
    </source>
</evidence>
<dbReference type="Pfam" id="PF01807">
    <property type="entry name" value="Zn_ribbon_DnaG"/>
    <property type="match status" value="1"/>
</dbReference>
<keyword evidence="9" id="KW-0862">Zinc</keyword>
<comment type="cofactor">
    <cofactor evidence="1">
        <name>Zn(2+)</name>
        <dbReference type="ChEBI" id="CHEBI:29105"/>
    </cofactor>
</comment>
<dbReference type="InterPro" id="IPR006171">
    <property type="entry name" value="TOPRIM_dom"/>
</dbReference>
<evidence type="ECO:0000256" key="11">
    <source>
        <dbReference type="ARBA" id="ARBA00023125"/>
    </source>
</evidence>
<dbReference type="Gene3D" id="1.20.50.20">
    <property type="entry name" value="DnaG, RNA polymerase domain, helical bundle"/>
    <property type="match status" value="1"/>
</dbReference>
<dbReference type="Pfam" id="PF08278">
    <property type="entry name" value="DnaG_DnaB_bind"/>
    <property type="match status" value="1"/>
</dbReference>
<dbReference type="PANTHER" id="PTHR30313">
    <property type="entry name" value="DNA PRIMASE"/>
    <property type="match status" value="1"/>
</dbReference>
<keyword evidence="12" id="KW-0804">Transcription</keyword>
<dbReference type="SUPFAM" id="SSF56731">
    <property type="entry name" value="DNA primase core"/>
    <property type="match status" value="1"/>
</dbReference>
<keyword evidence="6" id="KW-0235">DNA replication</keyword>
<dbReference type="CDD" id="cd03364">
    <property type="entry name" value="TOPRIM_DnaG_primases"/>
    <property type="match status" value="1"/>
</dbReference>
<dbReference type="AlphaFoldDB" id="A0A1J5RQY1"/>
<comment type="caution">
    <text evidence="14">The sequence shown here is derived from an EMBL/GenBank/DDBJ whole genome shotgun (WGS) entry which is preliminary data.</text>
</comment>
<dbReference type="Gene3D" id="3.90.580.10">
    <property type="entry name" value="Zinc finger, CHC2-type domain"/>
    <property type="match status" value="1"/>
</dbReference>
<keyword evidence="2" id="KW-0240">DNA-directed RNA polymerase</keyword>
<evidence type="ECO:0000256" key="6">
    <source>
        <dbReference type="ARBA" id="ARBA00022705"/>
    </source>
</evidence>
<evidence type="ECO:0000256" key="4">
    <source>
        <dbReference type="ARBA" id="ARBA00022679"/>
    </source>
</evidence>
<dbReference type="SMART" id="SM00493">
    <property type="entry name" value="TOPRIM"/>
    <property type="match status" value="1"/>
</dbReference>
<dbReference type="GO" id="GO:0000428">
    <property type="term" value="C:DNA-directed RNA polymerase complex"/>
    <property type="evidence" value="ECO:0007669"/>
    <property type="project" value="UniProtKB-KW"/>
</dbReference>
<dbReference type="InterPro" id="IPR013173">
    <property type="entry name" value="DNA_primase_DnaG_DnaB-bd_dom"/>
</dbReference>